<gene>
    <name evidence="2" type="ORF">SNOG_06006</name>
</gene>
<accession>Q0UQF8</accession>
<dbReference type="RefSeq" id="XP_001796394.1">
    <property type="nucleotide sequence ID" value="XM_001796342.1"/>
</dbReference>
<evidence type="ECO:0000313" key="2">
    <source>
        <dbReference type="EMBL" id="EAT87070.1"/>
    </source>
</evidence>
<dbReference type="HOGENOM" id="CLU_2622842_0_0_1"/>
<dbReference type="InParanoid" id="Q0UQF8"/>
<protein>
    <submittedName>
        <fullName evidence="2">Uncharacterized protein</fullName>
    </submittedName>
</protein>
<evidence type="ECO:0000313" key="3">
    <source>
        <dbReference type="Proteomes" id="UP000001055"/>
    </source>
</evidence>
<dbReference type="GeneID" id="5973271"/>
<feature type="region of interest" description="Disordered" evidence="1">
    <location>
        <begin position="21"/>
        <end position="41"/>
    </location>
</feature>
<sequence>MSENAGKSDLVSRKNEVGYDLVQSGDGCKAPNSLSEPGLWNSGVSASSVSLSAGINARMITKRRGKVEVLARQDRSRR</sequence>
<evidence type="ECO:0000256" key="1">
    <source>
        <dbReference type="SAM" id="MobiDB-lite"/>
    </source>
</evidence>
<dbReference type="EMBL" id="CH445332">
    <property type="protein sequence ID" value="EAT87070.1"/>
    <property type="molecule type" value="Genomic_DNA"/>
</dbReference>
<dbReference type="Proteomes" id="UP000001055">
    <property type="component" value="Unassembled WGS sequence"/>
</dbReference>
<proteinExistence type="predicted"/>
<name>Q0UQF8_PHANO</name>
<dbReference type="KEGG" id="pno:SNOG_06006"/>
<reference evidence="3" key="1">
    <citation type="journal article" date="2007" name="Plant Cell">
        <title>Dothideomycete-plant interactions illuminated by genome sequencing and EST analysis of the wheat pathogen Stagonospora nodorum.</title>
        <authorList>
            <person name="Hane J.K."/>
            <person name="Lowe R.G."/>
            <person name="Solomon P.S."/>
            <person name="Tan K.C."/>
            <person name="Schoch C.L."/>
            <person name="Spatafora J.W."/>
            <person name="Crous P.W."/>
            <person name="Kodira C."/>
            <person name="Birren B.W."/>
            <person name="Galagan J.E."/>
            <person name="Torriani S.F."/>
            <person name="McDonald B.A."/>
            <person name="Oliver R.P."/>
        </authorList>
    </citation>
    <scope>NUCLEOTIDE SEQUENCE [LARGE SCALE GENOMIC DNA]</scope>
    <source>
        <strain evidence="3">SN15 / ATCC MYA-4574 / FGSC 10173</strain>
    </source>
</reference>
<organism evidence="2 3">
    <name type="scientific">Phaeosphaeria nodorum (strain SN15 / ATCC MYA-4574 / FGSC 10173)</name>
    <name type="common">Glume blotch fungus</name>
    <name type="synonym">Parastagonospora nodorum</name>
    <dbReference type="NCBI Taxonomy" id="321614"/>
    <lineage>
        <taxon>Eukaryota</taxon>
        <taxon>Fungi</taxon>
        <taxon>Dikarya</taxon>
        <taxon>Ascomycota</taxon>
        <taxon>Pezizomycotina</taxon>
        <taxon>Dothideomycetes</taxon>
        <taxon>Pleosporomycetidae</taxon>
        <taxon>Pleosporales</taxon>
        <taxon>Pleosporineae</taxon>
        <taxon>Phaeosphaeriaceae</taxon>
        <taxon>Parastagonospora</taxon>
    </lineage>
</organism>
<dbReference type="AlphaFoldDB" id="Q0UQF8"/>